<name>A0A914Q298_9BILA</name>
<evidence type="ECO:0000256" key="1">
    <source>
        <dbReference type="SAM" id="MobiDB-lite"/>
    </source>
</evidence>
<dbReference type="AlphaFoldDB" id="A0A914Q298"/>
<keyword evidence="2" id="KW-1185">Reference proteome</keyword>
<accession>A0A914Q298</accession>
<dbReference type="WBParaSite" id="PDA_v2.g22985.t1">
    <property type="protein sequence ID" value="PDA_v2.g22985.t1"/>
    <property type="gene ID" value="PDA_v2.g22985"/>
</dbReference>
<evidence type="ECO:0000313" key="3">
    <source>
        <dbReference type="WBParaSite" id="PDA_v2.g22985.t1"/>
    </source>
</evidence>
<evidence type="ECO:0000313" key="2">
    <source>
        <dbReference type="Proteomes" id="UP000887578"/>
    </source>
</evidence>
<feature type="compositionally biased region" description="Polar residues" evidence="1">
    <location>
        <begin position="40"/>
        <end position="60"/>
    </location>
</feature>
<dbReference type="Proteomes" id="UP000887578">
    <property type="component" value="Unplaced"/>
</dbReference>
<sequence>MLLKGVNQIIYGSLVPFEIPRQQSDEAAKPEVAEFKASQKLLNPNEKPSSTDTTNASMPQLSIREDSVW</sequence>
<feature type="region of interest" description="Disordered" evidence="1">
    <location>
        <begin position="23"/>
        <end position="69"/>
    </location>
</feature>
<reference evidence="3" key="1">
    <citation type="submission" date="2022-11" db="UniProtKB">
        <authorList>
            <consortium name="WormBaseParasite"/>
        </authorList>
    </citation>
    <scope>IDENTIFICATION</scope>
</reference>
<organism evidence="2 3">
    <name type="scientific">Panagrolaimus davidi</name>
    <dbReference type="NCBI Taxonomy" id="227884"/>
    <lineage>
        <taxon>Eukaryota</taxon>
        <taxon>Metazoa</taxon>
        <taxon>Ecdysozoa</taxon>
        <taxon>Nematoda</taxon>
        <taxon>Chromadorea</taxon>
        <taxon>Rhabditida</taxon>
        <taxon>Tylenchina</taxon>
        <taxon>Panagrolaimomorpha</taxon>
        <taxon>Panagrolaimoidea</taxon>
        <taxon>Panagrolaimidae</taxon>
        <taxon>Panagrolaimus</taxon>
    </lineage>
</organism>
<proteinExistence type="predicted"/>
<feature type="compositionally biased region" description="Basic and acidic residues" evidence="1">
    <location>
        <begin position="23"/>
        <end position="34"/>
    </location>
</feature>
<protein>
    <submittedName>
        <fullName evidence="3">Uncharacterized protein</fullName>
    </submittedName>
</protein>